<dbReference type="Proteomes" id="UP001552299">
    <property type="component" value="Unassembled WGS sequence"/>
</dbReference>
<evidence type="ECO:0000313" key="2">
    <source>
        <dbReference type="EMBL" id="KAL0911625.1"/>
    </source>
</evidence>
<reference evidence="2 3" key="1">
    <citation type="journal article" date="2024" name="Plant Biotechnol. J.">
        <title>Dendrobium thyrsiflorum genome and its molecular insights into genes involved in important horticultural traits.</title>
        <authorList>
            <person name="Chen B."/>
            <person name="Wang J.Y."/>
            <person name="Zheng P.J."/>
            <person name="Li K.L."/>
            <person name="Liang Y.M."/>
            <person name="Chen X.F."/>
            <person name="Zhang C."/>
            <person name="Zhao X."/>
            <person name="He X."/>
            <person name="Zhang G.Q."/>
            <person name="Liu Z.J."/>
            <person name="Xu Q."/>
        </authorList>
    </citation>
    <scope>NUCLEOTIDE SEQUENCE [LARGE SCALE GENOMIC DNA]</scope>
    <source>
        <strain evidence="2">GZMU011</strain>
    </source>
</reference>
<protein>
    <submittedName>
        <fullName evidence="2">Uncharacterized protein</fullName>
    </submittedName>
</protein>
<gene>
    <name evidence="2" type="ORF">M5K25_019779</name>
</gene>
<feature type="region of interest" description="Disordered" evidence="1">
    <location>
        <begin position="58"/>
        <end position="81"/>
    </location>
</feature>
<dbReference type="EMBL" id="JANQDX010000015">
    <property type="protein sequence ID" value="KAL0911625.1"/>
    <property type="molecule type" value="Genomic_DNA"/>
</dbReference>
<keyword evidence="3" id="KW-1185">Reference proteome</keyword>
<proteinExistence type="predicted"/>
<sequence>MQLDLLKSNPSIQVPFHLDGIAVIPLSSKLGDSGQIPSSSEIRLESIEHSLRRMSIDAKTHDPRCDQSKMKPGTSEGVNNTLQWNALHQSCDKLGSKEHLQNTKKQRKLC</sequence>
<evidence type="ECO:0000256" key="1">
    <source>
        <dbReference type="SAM" id="MobiDB-lite"/>
    </source>
</evidence>
<evidence type="ECO:0000313" key="3">
    <source>
        <dbReference type="Proteomes" id="UP001552299"/>
    </source>
</evidence>
<organism evidence="2 3">
    <name type="scientific">Dendrobium thyrsiflorum</name>
    <name type="common">Pinecone-like raceme dendrobium</name>
    <name type="synonym">Orchid</name>
    <dbReference type="NCBI Taxonomy" id="117978"/>
    <lineage>
        <taxon>Eukaryota</taxon>
        <taxon>Viridiplantae</taxon>
        <taxon>Streptophyta</taxon>
        <taxon>Embryophyta</taxon>
        <taxon>Tracheophyta</taxon>
        <taxon>Spermatophyta</taxon>
        <taxon>Magnoliopsida</taxon>
        <taxon>Liliopsida</taxon>
        <taxon>Asparagales</taxon>
        <taxon>Orchidaceae</taxon>
        <taxon>Epidendroideae</taxon>
        <taxon>Malaxideae</taxon>
        <taxon>Dendrobiinae</taxon>
        <taxon>Dendrobium</taxon>
    </lineage>
</organism>
<feature type="compositionally biased region" description="Basic and acidic residues" evidence="1">
    <location>
        <begin position="58"/>
        <end position="69"/>
    </location>
</feature>
<dbReference type="AlphaFoldDB" id="A0ABD0UFX5"/>
<accession>A0ABD0UFX5</accession>
<comment type="caution">
    <text evidence="2">The sequence shown here is derived from an EMBL/GenBank/DDBJ whole genome shotgun (WGS) entry which is preliminary data.</text>
</comment>
<name>A0ABD0UFX5_DENTH</name>